<evidence type="ECO:0000313" key="2">
    <source>
        <dbReference type="EMBL" id="KAJ5386956.1"/>
    </source>
</evidence>
<feature type="signal peptide" evidence="1">
    <location>
        <begin position="1"/>
        <end position="16"/>
    </location>
</feature>
<protein>
    <submittedName>
        <fullName evidence="2">Uncharacterized protein</fullName>
    </submittedName>
</protein>
<comment type="caution">
    <text evidence="2">The sequence shown here is derived from an EMBL/GenBank/DDBJ whole genome shotgun (WGS) entry which is preliminary data.</text>
</comment>
<keyword evidence="3" id="KW-1185">Reference proteome</keyword>
<name>A0A9W9VPJ0_9EURO</name>
<organism evidence="2 3">
    <name type="scientific">Penicillium cosmopolitanum</name>
    <dbReference type="NCBI Taxonomy" id="1131564"/>
    <lineage>
        <taxon>Eukaryota</taxon>
        <taxon>Fungi</taxon>
        <taxon>Dikarya</taxon>
        <taxon>Ascomycota</taxon>
        <taxon>Pezizomycotina</taxon>
        <taxon>Eurotiomycetes</taxon>
        <taxon>Eurotiomycetidae</taxon>
        <taxon>Eurotiales</taxon>
        <taxon>Aspergillaceae</taxon>
        <taxon>Penicillium</taxon>
    </lineage>
</organism>
<reference evidence="2" key="1">
    <citation type="submission" date="2022-12" db="EMBL/GenBank/DDBJ databases">
        <authorList>
            <person name="Petersen C."/>
        </authorList>
    </citation>
    <scope>NUCLEOTIDE SEQUENCE</scope>
    <source>
        <strain evidence="2">IBT 29677</strain>
    </source>
</reference>
<proteinExistence type="predicted"/>
<feature type="chain" id="PRO_5040732265" evidence="1">
    <location>
        <begin position="17"/>
        <end position="82"/>
    </location>
</feature>
<evidence type="ECO:0000256" key="1">
    <source>
        <dbReference type="SAM" id="SignalP"/>
    </source>
</evidence>
<gene>
    <name evidence="2" type="ORF">N7509_009497</name>
</gene>
<sequence length="82" mass="8574">MKYFAAILSIASLALATTEVAPGNVVKQQGVGNITISPVEALRILIVLSFAQQLPPCLHHDLSLLTEIAVQTATIAMMASSA</sequence>
<dbReference type="EMBL" id="JAPZBU010000009">
    <property type="protein sequence ID" value="KAJ5386956.1"/>
    <property type="molecule type" value="Genomic_DNA"/>
</dbReference>
<dbReference type="RefSeq" id="XP_056484754.1">
    <property type="nucleotide sequence ID" value="XM_056634134.1"/>
</dbReference>
<dbReference type="AlphaFoldDB" id="A0A9W9VPJ0"/>
<reference evidence="2" key="2">
    <citation type="journal article" date="2023" name="IMA Fungus">
        <title>Comparative genomic study of the Penicillium genus elucidates a diverse pangenome and 15 lateral gene transfer events.</title>
        <authorList>
            <person name="Petersen C."/>
            <person name="Sorensen T."/>
            <person name="Nielsen M.R."/>
            <person name="Sondergaard T.E."/>
            <person name="Sorensen J.L."/>
            <person name="Fitzpatrick D.A."/>
            <person name="Frisvad J.C."/>
            <person name="Nielsen K.L."/>
        </authorList>
    </citation>
    <scope>NUCLEOTIDE SEQUENCE</scope>
    <source>
        <strain evidence="2">IBT 29677</strain>
    </source>
</reference>
<accession>A0A9W9VPJ0</accession>
<dbReference type="Proteomes" id="UP001147747">
    <property type="component" value="Unassembled WGS sequence"/>
</dbReference>
<dbReference type="GeneID" id="81373114"/>
<dbReference type="OrthoDB" id="10348774at2759"/>
<keyword evidence="1" id="KW-0732">Signal</keyword>
<evidence type="ECO:0000313" key="3">
    <source>
        <dbReference type="Proteomes" id="UP001147747"/>
    </source>
</evidence>